<dbReference type="EMBL" id="JBBPBN010000013">
    <property type="protein sequence ID" value="KAK9026707.1"/>
    <property type="molecule type" value="Genomic_DNA"/>
</dbReference>
<evidence type="ECO:0000313" key="2">
    <source>
        <dbReference type="EMBL" id="KAK9026707.1"/>
    </source>
</evidence>
<organism evidence="2 3">
    <name type="scientific">Hibiscus sabdariffa</name>
    <name type="common">roselle</name>
    <dbReference type="NCBI Taxonomy" id="183260"/>
    <lineage>
        <taxon>Eukaryota</taxon>
        <taxon>Viridiplantae</taxon>
        <taxon>Streptophyta</taxon>
        <taxon>Embryophyta</taxon>
        <taxon>Tracheophyta</taxon>
        <taxon>Spermatophyta</taxon>
        <taxon>Magnoliopsida</taxon>
        <taxon>eudicotyledons</taxon>
        <taxon>Gunneridae</taxon>
        <taxon>Pentapetalae</taxon>
        <taxon>rosids</taxon>
        <taxon>malvids</taxon>
        <taxon>Malvales</taxon>
        <taxon>Malvaceae</taxon>
        <taxon>Malvoideae</taxon>
        <taxon>Hibiscus</taxon>
    </lineage>
</organism>
<feature type="region of interest" description="Disordered" evidence="1">
    <location>
        <begin position="105"/>
        <end position="125"/>
    </location>
</feature>
<evidence type="ECO:0000256" key="1">
    <source>
        <dbReference type="SAM" id="MobiDB-lite"/>
    </source>
</evidence>
<dbReference type="Proteomes" id="UP001396334">
    <property type="component" value="Unassembled WGS sequence"/>
</dbReference>
<protein>
    <submittedName>
        <fullName evidence="2">Uncharacterized protein</fullName>
    </submittedName>
</protein>
<evidence type="ECO:0000313" key="3">
    <source>
        <dbReference type="Proteomes" id="UP001396334"/>
    </source>
</evidence>
<sequence>MQDKATWRWRGGACNMHGGRIDHALIESPCMHGRLAMQSLSFGRILSDKATSRWRGGPCSRHQLTSTLERDAGWAVALWSLTFRRRRPPQGGEVVPAAGINSTARLESLHRPTRPPQGGDVLPLL</sequence>
<proteinExistence type="predicted"/>
<gene>
    <name evidence="2" type="ORF">V6N11_039541</name>
</gene>
<accession>A0ABR2SP45</accession>
<reference evidence="2 3" key="1">
    <citation type="journal article" date="2024" name="G3 (Bethesda)">
        <title>Genome assembly of Hibiscus sabdariffa L. provides insights into metabolisms of medicinal natural products.</title>
        <authorList>
            <person name="Kim T."/>
        </authorList>
    </citation>
    <scope>NUCLEOTIDE SEQUENCE [LARGE SCALE GENOMIC DNA]</scope>
    <source>
        <strain evidence="2">TK-2024</strain>
        <tissue evidence="2">Old leaves</tissue>
    </source>
</reference>
<keyword evidence="3" id="KW-1185">Reference proteome</keyword>
<comment type="caution">
    <text evidence="2">The sequence shown here is derived from an EMBL/GenBank/DDBJ whole genome shotgun (WGS) entry which is preliminary data.</text>
</comment>
<name>A0ABR2SP45_9ROSI</name>